<dbReference type="Proteomes" id="UP000547674">
    <property type="component" value="Unassembled WGS sequence"/>
</dbReference>
<proteinExistence type="predicted"/>
<evidence type="ECO:0000256" key="1">
    <source>
        <dbReference type="SAM" id="Coils"/>
    </source>
</evidence>
<sequence length="469" mass="53249">MAAIQGTHEKALQINLDQSIYGTVAEIGAGQEVARWFFRVGGAAGTIAKALSAYDMTFSDAIYGECERYVSKERLVKMLEKEYVLLERRLQEARGEETKFFAFADTVVARSYSQKSPGHGWLGIRFQSEPMEQPSQIIVHVRLWGEEAVQDQETIGTFGVNFIHSALYHFEDSDQLVGSLIDNLSTDRVEVDMIEFSGPAFQKVDNRLMSLKLVEGGLTSAAMFTADGSVIQPSDHLYKKAILVERGSFRPVTKVSMDMLEATRAQFVQEPSVNSDEIVTIFEMTLSNLSAGDKIDYGDFLERVDMLSELGVTVMISNFLEYHRLAAYFFRHTKKMIAVAMGVPTLQKIFEEQYYEDLEGGILESMGRMFKNDLKLYVYPLLDRESGAVISAGNLRVVPHLRHLYQYLYENQLILGLRDYDEKCLPIFSREVLERIQTGDDQWEYEVPEEVISLIKERRLLGYASRKAA</sequence>
<protein>
    <submittedName>
        <fullName evidence="2">TonB-dependent receptor</fullName>
    </submittedName>
</protein>
<evidence type="ECO:0000313" key="3">
    <source>
        <dbReference type="Proteomes" id="UP000547674"/>
    </source>
</evidence>
<keyword evidence="1" id="KW-0175">Coiled coil</keyword>
<dbReference type="AlphaFoldDB" id="A0A7Y2H0V0"/>
<feature type="coiled-coil region" evidence="1">
    <location>
        <begin position="69"/>
        <end position="96"/>
    </location>
</feature>
<organism evidence="2 3">
    <name type="scientific">Eiseniibacteriota bacterium</name>
    <dbReference type="NCBI Taxonomy" id="2212470"/>
    <lineage>
        <taxon>Bacteria</taxon>
        <taxon>Candidatus Eiseniibacteriota</taxon>
    </lineage>
</organism>
<comment type="caution">
    <text evidence="2">The sequence shown here is derived from an EMBL/GenBank/DDBJ whole genome shotgun (WGS) entry which is preliminary data.</text>
</comment>
<reference evidence="2 3" key="1">
    <citation type="submission" date="2020-03" db="EMBL/GenBank/DDBJ databases">
        <title>Metabolic flexibility allows generalist bacteria to become dominant in a frequently disturbed ecosystem.</title>
        <authorList>
            <person name="Chen Y.-J."/>
            <person name="Leung P.M."/>
            <person name="Bay S.K."/>
            <person name="Hugenholtz P."/>
            <person name="Kessler A.J."/>
            <person name="Shelley G."/>
            <person name="Waite D.W."/>
            <person name="Cook P.L."/>
            <person name="Greening C."/>
        </authorList>
    </citation>
    <scope>NUCLEOTIDE SEQUENCE [LARGE SCALE GENOMIC DNA]</scope>
    <source>
        <strain evidence="2">SS_bin_28</strain>
    </source>
</reference>
<name>A0A7Y2H0V0_UNCEI</name>
<dbReference type="SUPFAM" id="SSF52374">
    <property type="entry name" value="Nucleotidylyl transferase"/>
    <property type="match status" value="1"/>
</dbReference>
<gene>
    <name evidence="2" type="ORF">HKN21_00940</name>
</gene>
<accession>A0A7Y2H0V0</accession>
<evidence type="ECO:0000313" key="2">
    <source>
        <dbReference type="EMBL" id="NNF05301.1"/>
    </source>
</evidence>
<keyword evidence="2" id="KW-0675">Receptor</keyword>
<dbReference type="EMBL" id="JABDJR010000030">
    <property type="protein sequence ID" value="NNF05301.1"/>
    <property type="molecule type" value="Genomic_DNA"/>
</dbReference>